<gene>
    <name evidence="1" type="ORF">LOK49_LG09G01801</name>
</gene>
<keyword evidence="2" id="KW-1185">Reference proteome</keyword>
<name>A0ACC0GK33_9ERIC</name>
<dbReference type="EMBL" id="CM045765">
    <property type="protein sequence ID" value="KAI8001547.1"/>
    <property type="molecule type" value="Genomic_DNA"/>
</dbReference>
<sequence length="92" mass="10646">MRLGEWGCFEVIDDGGSRGEVTNCRYGYGITARAFYGFQIAMENVHSEMCSLLPETYIRDSREKHRLFNAIENIPSVAQKAKWALDWIQRLQ</sequence>
<reference evidence="1 2" key="1">
    <citation type="journal article" date="2022" name="Plant J.">
        <title>Chromosome-level genome of Camellia lanceoleosa provides a valuable resource for understanding genome evolution and self-incompatibility.</title>
        <authorList>
            <person name="Gong W."/>
            <person name="Xiao S."/>
            <person name="Wang L."/>
            <person name="Liao Z."/>
            <person name="Chang Y."/>
            <person name="Mo W."/>
            <person name="Hu G."/>
            <person name="Li W."/>
            <person name="Zhao G."/>
            <person name="Zhu H."/>
            <person name="Hu X."/>
            <person name="Ji K."/>
            <person name="Xiang X."/>
            <person name="Song Q."/>
            <person name="Yuan D."/>
            <person name="Jin S."/>
            <person name="Zhang L."/>
        </authorList>
    </citation>
    <scope>NUCLEOTIDE SEQUENCE [LARGE SCALE GENOMIC DNA]</scope>
    <source>
        <strain evidence="1">SQ_2022a</strain>
    </source>
</reference>
<dbReference type="Proteomes" id="UP001060215">
    <property type="component" value="Chromosome 8"/>
</dbReference>
<accession>A0ACC0GK33</accession>
<evidence type="ECO:0000313" key="2">
    <source>
        <dbReference type="Proteomes" id="UP001060215"/>
    </source>
</evidence>
<comment type="caution">
    <text evidence="1">The sequence shown here is derived from an EMBL/GenBank/DDBJ whole genome shotgun (WGS) entry which is preliminary data.</text>
</comment>
<protein>
    <submittedName>
        <fullName evidence="1">Ribonucleoside-diphosphate reductase small chain A</fullName>
    </submittedName>
</protein>
<proteinExistence type="predicted"/>
<evidence type="ECO:0000313" key="1">
    <source>
        <dbReference type="EMBL" id="KAI8001547.1"/>
    </source>
</evidence>
<organism evidence="1 2">
    <name type="scientific">Camellia lanceoleosa</name>
    <dbReference type="NCBI Taxonomy" id="1840588"/>
    <lineage>
        <taxon>Eukaryota</taxon>
        <taxon>Viridiplantae</taxon>
        <taxon>Streptophyta</taxon>
        <taxon>Embryophyta</taxon>
        <taxon>Tracheophyta</taxon>
        <taxon>Spermatophyta</taxon>
        <taxon>Magnoliopsida</taxon>
        <taxon>eudicotyledons</taxon>
        <taxon>Gunneridae</taxon>
        <taxon>Pentapetalae</taxon>
        <taxon>asterids</taxon>
        <taxon>Ericales</taxon>
        <taxon>Theaceae</taxon>
        <taxon>Camellia</taxon>
    </lineage>
</organism>